<feature type="transmembrane region" description="Helical" evidence="1">
    <location>
        <begin position="364"/>
        <end position="384"/>
    </location>
</feature>
<keyword evidence="1" id="KW-1133">Transmembrane helix</keyword>
<dbReference type="InterPro" id="IPR017850">
    <property type="entry name" value="Alkaline_phosphatase_core_sf"/>
</dbReference>
<keyword evidence="3" id="KW-1185">Reference proteome</keyword>
<keyword evidence="1" id="KW-0472">Membrane</keyword>
<feature type="transmembrane region" description="Helical" evidence="1">
    <location>
        <begin position="535"/>
        <end position="553"/>
    </location>
</feature>
<dbReference type="RefSeq" id="WP_142034519.1">
    <property type="nucleotide sequence ID" value="NZ_JBHTGS010000002.1"/>
</dbReference>
<feature type="transmembrane region" description="Helical" evidence="1">
    <location>
        <begin position="559"/>
        <end position="575"/>
    </location>
</feature>
<gene>
    <name evidence="2" type="ORF">FB566_0489</name>
</gene>
<feature type="transmembrane region" description="Helical" evidence="1">
    <location>
        <begin position="674"/>
        <end position="694"/>
    </location>
</feature>
<organism evidence="2 3">
    <name type="scientific">Stackebrandtia endophytica</name>
    <dbReference type="NCBI Taxonomy" id="1496996"/>
    <lineage>
        <taxon>Bacteria</taxon>
        <taxon>Bacillati</taxon>
        <taxon>Actinomycetota</taxon>
        <taxon>Actinomycetes</taxon>
        <taxon>Glycomycetales</taxon>
        <taxon>Glycomycetaceae</taxon>
        <taxon>Stackebrandtia</taxon>
    </lineage>
</organism>
<evidence type="ECO:0000313" key="2">
    <source>
        <dbReference type="EMBL" id="TQL74997.1"/>
    </source>
</evidence>
<dbReference type="AlphaFoldDB" id="A0A543AQY8"/>
<protein>
    <submittedName>
        <fullName evidence="2">Uncharacterized protein</fullName>
    </submittedName>
</protein>
<feature type="transmembrane region" description="Helical" evidence="1">
    <location>
        <begin position="582"/>
        <end position="602"/>
    </location>
</feature>
<dbReference type="InParanoid" id="A0A543AQY8"/>
<name>A0A543AQY8_9ACTN</name>
<sequence length="758" mass="78029">MTAKKAPAETTKPHWRLRAARHGRRLARDHWRLVAAWAVVAVIAVVTASQLLPGRAPSETPTGRADYAIVVGIPGLRWGDVDREATPTLWELASTGSVGSLSVESAASTTCPLDGWLTLSAGSPATSDGRLVDGACPPVEPESVEQASENASAYVNQLELIANTNRQNQPGVEIGSLPGSVRCATGVGPGGAWAAASPTGRVDRYSPVLPEDPDALADLLSECVMTIVDLGQLPAEDADRDRALELADAELARIVESRPDESLLMVAGLSDVTAAPHLHAVIAHGGGFDGGWLTASGTGREGYLRLVDLAPTVVAALDRPMPRPFTGVAAAVVDGKSDDIPAVVAQLADVDAEAAAQQDAIMRFLSILTVAGLALFIAASPVLHRIRRGAGTHHQKPPTVWTFRAVVSAAVAVSLTLPAATLVDFVPWWRAEHSMIALMAATVVIVLTLTALVLMAPKRRSPMGLMITVSLVGVVVVAADVLTGSRLQFDGIAGYNALNSAGNAGLGPLGFGVFAASLMMAACCAAQGLQRHHRAVLIVLAGCFGIWIVGSPYLGDDPAGAVGLTVGVCLAAGMARGGWLTFARFAWASFAGLGLLVALSIADLTRDEAQRGALGGFMADLFGGAGGGRVRETLEADVLATVGNPLTVLLLGSILFAWVVLLRPSGGLKRAFGLYPSARAGFVGAVVATLLGGMLGGQGFVPVGAAAVITMPLALIMAQRSLARAQVRDGGLEPADLEVSAQPESIDAADGVTVESRG</sequence>
<feature type="transmembrane region" description="Helical" evidence="1">
    <location>
        <begin position="642"/>
        <end position="662"/>
    </location>
</feature>
<feature type="transmembrane region" description="Helical" evidence="1">
    <location>
        <begin position="31"/>
        <end position="52"/>
    </location>
</feature>
<accession>A0A543AQY8</accession>
<dbReference type="EMBL" id="VFOW01000001">
    <property type="protein sequence ID" value="TQL74997.1"/>
    <property type="molecule type" value="Genomic_DNA"/>
</dbReference>
<dbReference type="OrthoDB" id="3264110at2"/>
<feature type="transmembrane region" description="Helical" evidence="1">
    <location>
        <begin position="405"/>
        <end position="429"/>
    </location>
</feature>
<keyword evidence="1" id="KW-0812">Transmembrane</keyword>
<dbReference type="Proteomes" id="UP000317043">
    <property type="component" value="Unassembled WGS sequence"/>
</dbReference>
<feature type="transmembrane region" description="Helical" evidence="1">
    <location>
        <begin position="463"/>
        <end position="484"/>
    </location>
</feature>
<feature type="transmembrane region" description="Helical" evidence="1">
    <location>
        <begin position="504"/>
        <end position="523"/>
    </location>
</feature>
<comment type="caution">
    <text evidence="2">The sequence shown here is derived from an EMBL/GenBank/DDBJ whole genome shotgun (WGS) entry which is preliminary data.</text>
</comment>
<reference evidence="2 3" key="1">
    <citation type="submission" date="2019-06" db="EMBL/GenBank/DDBJ databases">
        <title>Sequencing the genomes of 1000 actinobacteria strains.</title>
        <authorList>
            <person name="Klenk H.-P."/>
        </authorList>
    </citation>
    <scope>NUCLEOTIDE SEQUENCE [LARGE SCALE GENOMIC DNA]</scope>
    <source>
        <strain evidence="2 3">DSM 45928</strain>
    </source>
</reference>
<dbReference type="Gene3D" id="3.40.720.10">
    <property type="entry name" value="Alkaline Phosphatase, subunit A"/>
    <property type="match status" value="1"/>
</dbReference>
<feature type="transmembrane region" description="Helical" evidence="1">
    <location>
        <begin position="435"/>
        <end position="456"/>
    </location>
</feature>
<proteinExistence type="predicted"/>
<evidence type="ECO:0000313" key="3">
    <source>
        <dbReference type="Proteomes" id="UP000317043"/>
    </source>
</evidence>
<feature type="transmembrane region" description="Helical" evidence="1">
    <location>
        <begin position="700"/>
        <end position="718"/>
    </location>
</feature>
<evidence type="ECO:0000256" key="1">
    <source>
        <dbReference type="SAM" id="Phobius"/>
    </source>
</evidence>